<accession>A0ABQ9G3N9</accession>
<organism evidence="1 2">
    <name type="scientific">Dryococelus australis</name>
    <dbReference type="NCBI Taxonomy" id="614101"/>
    <lineage>
        <taxon>Eukaryota</taxon>
        <taxon>Metazoa</taxon>
        <taxon>Ecdysozoa</taxon>
        <taxon>Arthropoda</taxon>
        <taxon>Hexapoda</taxon>
        <taxon>Insecta</taxon>
        <taxon>Pterygota</taxon>
        <taxon>Neoptera</taxon>
        <taxon>Polyneoptera</taxon>
        <taxon>Phasmatodea</taxon>
        <taxon>Verophasmatodea</taxon>
        <taxon>Anareolatae</taxon>
        <taxon>Phasmatidae</taxon>
        <taxon>Eurycanthinae</taxon>
        <taxon>Dryococelus</taxon>
    </lineage>
</organism>
<dbReference type="Proteomes" id="UP001159363">
    <property type="component" value="Chromosome 15"/>
</dbReference>
<protein>
    <recommendedName>
        <fullName evidence="3">Peptidase aspartic putative domain-containing protein</fullName>
    </recommendedName>
</protein>
<evidence type="ECO:0008006" key="3">
    <source>
        <dbReference type="Google" id="ProtNLM"/>
    </source>
</evidence>
<reference evidence="1 2" key="1">
    <citation type="submission" date="2023-02" db="EMBL/GenBank/DDBJ databases">
        <title>LHISI_Scaffold_Assembly.</title>
        <authorList>
            <person name="Stuart O.P."/>
            <person name="Cleave R."/>
            <person name="Magrath M.J.L."/>
            <person name="Mikheyev A.S."/>
        </authorList>
    </citation>
    <scope>NUCLEOTIDE SEQUENCE [LARGE SCALE GENOMIC DNA]</scope>
    <source>
        <strain evidence="1">Daus_M_001</strain>
        <tissue evidence="1">Leg muscle</tissue>
    </source>
</reference>
<name>A0ABQ9G3N9_9NEOP</name>
<comment type="caution">
    <text evidence="1">The sequence shown here is derived from an EMBL/GenBank/DDBJ whole genome shotgun (WGS) entry which is preliminary data.</text>
</comment>
<proteinExistence type="predicted"/>
<dbReference type="EMBL" id="JARBHB010000016">
    <property type="protein sequence ID" value="KAJ8867082.1"/>
    <property type="molecule type" value="Genomic_DNA"/>
</dbReference>
<evidence type="ECO:0000313" key="2">
    <source>
        <dbReference type="Proteomes" id="UP001159363"/>
    </source>
</evidence>
<keyword evidence="2" id="KW-1185">Reference proteome</keyword>
<evidence type="ECO:0000313" key="1">
    <source>
        <dbReference type="EMBL" id="KAJ8867082.1"/>
    </source>
</evidence>
<sequence>MTMDTTFWRKKQGILRAIITKTMNDATAATSDALLDFLKKEIETEQCVKLAHLLHSSTSTKCIFCDISVHKSGDYRKFAKVSTEEKRATLLRKGACYVCTELHHRAADCLMTSISISNRNGTIELLVGADIFGTILMGRRQKIEEKPITIETEFGWTVMGEMRGPSLNNTSYMNHVTRPKTK</sequence>
<gene>
    <name evidence="1" type="ORF">PR048_032944</name>
</gene>